<dbReference type="Proteomes" id="UP000620124">
    <property type="component" value="Unassembled WGS sequence"/>
</dbReference>
<keyword evidence="1" id="KW-0472">Membrane</keyword>
<accession>A0A8H6Z7X1</accession>
<evidence type="ECO:0000256" key="1">
    <source>
        <dbReference type="SAM" id="Phobius"/>
    </source>
</evidence>
<feature type="transmembrane region" description="Helical" evidence="1">
    <location>
        <begin position="170"/>
        <end position="189"/>
    </location>
</feature>
<protein>
    <submittedName>
        <fullName evidence="2">Uncharacterized protein</fullName>
    </submittedName>
</protein>
<comment type="caution">
    <text evidence="2">The sequence shown here is derived from an EMBL/GenBank/DDBJ whole genome shotgun (WGS) entry which is preliminary data.</text>
</comment>
<dbReference type="OrthoDB" id="2644397at2759"/>
<gene>
    <name evidence="2" type="ORF">MVEN_00127500</name>
</gene>
<organism evidence="2 3">
    <name type="scientific">Mycena venus</name>
    <dbReference type="NCBI Taxonomy" id="2733690"/>
    <lineage>
        <taxon>Eukaryota</taxon>
        <taxon>Fungi</taxon>
        <taxon>Dikarya</taxon>
        <taxon>Basidiomycota</taxon>
        <taxon>Agaricomycotina</taxon>
        <taxon>Agaricomycetes</taxon>
        <taxon>Agaricomycetidae</taxon>
        <taxon>Agaricales</taxon>
        <taxon>Marasmiineae</taxon>
        <taxon>Mycenaceae</taxon>
        <taxon>Mycena</taxon>
    </lineage>
</organism>
<proteinExistence type="predicted"/>
<dbReference type="AlphaFoldDB" id="A0A8H6Z7X1"/>
<name>A0A8H6Z7X1_9AGAR</name>
<reference evidence="2" key="1">
    <citation type="submission" date="2020-05" db="EMBL/GenBank/DDBJ databases">
        <title>Mycena genomes resolve the evolution of fungal bioluminescence.</title>
        <authorList>
            <person name="Tsai I.J."/>
        </authorList>
    </citation>
    <scope>NUCLEOTIDE SEQUENCE</scope>
    <source>
        <strain evidence="2">CCC161011</strain>
    </source>
</reference>
<evidence type="ECO:0000313" key="3">
    <source>
        <dbReference type="Proteomes" id="UP000620124"/>
    </source>
</evidence>
<feature type="transmembrane region" description="Helical" evidence="1">
    <location>
        <begin position="60"/>
        <end position="82"/>
    </location>
</feature>
<dbReference type="EMBL" id="JACAZI010000001">
    <property type="protein sequence ID" value="KAF7372644.1"/>
    <property type="molecule type" value="Genomic_DNA"/>
</dbReference>
<sequence>MHGSNFHFHASPELHHSNFSETSTQDDHTTVTLLESATTLPTMERKGGLKQSWHMTSRTLRLLSLILHSILVTVHLALIGIWARRLEHHVLVGLGNQKFASFLIAATTTACGTIYSAVLVFVTQTLSMRRSLQIDQVLTATHDTAASWAGIGAAISHLWKQKVVSAGRDSIFGVLCATMYLSTILGLHITTSSLFSLETFNATRSYLVGTHGLPEFNSTPNSSAVVDMQDYASGSLYFLPSIIDSATSVGLHQGMLYDVIDSNVPSGNATVAATGFNVSCGSLPDTPPLAASGPDLQSWTSDPDSRITIHSTQPGIISQISSSETQERSIILYSTIPILDSHGNNGSWVDVTPSMNTSVSSIQIFQCSLSLPRQTIKIDTQSQKLYTVESDWKKNGFNLDAIHR</sequence>
<keyword evidence="1" id="KW-1133">Transmembrane helix</keyword>
<evidence type="ECO:0000313" key="2">
    <source>
        <dbReference type="EMBL" id="KAF7372644.1"/>
    </source>
</evidence>
<feature type="transmembrane region" description="Helical" evidence="1">
    <location>
        <begin position="102"/>
        <end position="122"/>
    </location>
</feature>
<keyword evidence="3" id="KW-1185">Reference proteome</keyword>
<keyword evidence="1" id="KW-0812">Transmembrane</keyword>